<feature type="compositionally biased region" description="Polar residues" evidence="1">
    <location>
        <begin position="187"/>
        <end position="202"/>
    </location>
</feature>
<evidence type="ECO:0000313" key="3">
    <source>
        <dbReference type="EMBL" id="KAK7101449.1"/>
    </source>
</evidence>
<organism evidence="3 4">
    <name type="scientific">Littorina saxatilis</name>
    <dbReference type="NCBI Taxonomy" id="31220"/>
    <lineage>
        <taxon>Eukaryota</taxon>
        <taxon>Metazoa</taxon>
        <taxon>Spiralia</taxon>
        <taxon>Lophotrochozoa</taxon>
        <taxon>Mollusca</taxon>
        <taxon>Gastropoda</taxon>
        <taxon>Caenogastropoda</taxon>
        <taxon>Littorinimorpha</taxon>
        <taxon>Littorinoidea</taxon>
        <taxon>Littorinidae</taxon>
        <taxon>Littorina</taxon>
    </lineage>
</organism>
<dbReference type="SUPFAM" id="SSF57184">
    <property type="entry name" value="Growth factor receptor domain"/>
    <property type="match status" value="1"/>
</dbReference>
<reference evidence="3 4" key="1">
    <citation type="submission" date="2024-02" db="EMBL/GenBank/DDBJ databases">
        <title>Chromosome-scale genome assembly of the rough periwinkle Littorina saxatilis.</title>
        <authorList>
            <person name="De Jode A."/>
            <person name="Faria R."/>
            <person name="Formenti G."/>
            <person name="Sims Y."/>
            <person name="Smith T.P."/>
            <person name="Tracey A."/>
            <person name="Wood J.M.D."/>
            <person name="Zagrodzka Z.B."/>
            <person name="Johannesson K."/>
            <person name="Butlin R.K."/>
            <person name="Leder E.H."/>
        </authorList>
    </citation>
    <scope>NUCLEOTIDE SEQUENCE [LARGE SCALE GENOMIC DNA]</scope>
    <source>
        <strain evidence="3">Snail1</strain>
        <tissue evidence="3">Muscle</tissue>
    </source>
</reference>
<dbReference type="InterPro" id="IPR009030">
    <property type="entry name" value="Growth_fac_rcpt_cys_sf"/>
</dbReference>
<keyword evidence="2" id="KW-1133">Transmembrane helix</keyword>
<feature type="region of interest" description="Disordered" evidence="1">
    <location>
        <begin position="228"/>
        <end position="255"/>
    </location>
</feature>
<name>A0AAN9GBG1_9CAEN</name>
<keyword evidence="2" id="KW-0472">Membrane</keyword>
<keyword evidence="4" id="KW-1185">Reference proteome</keyword>
<feature type="transmembrane region" description="Helical" evidence="2">
    <location>
        <begin position="133"/>
        <end position="159"/>
    </location>
</feature>
<comment type="caution">
    <text evidence="3">The sequence shown here is derived from an EMBL/GenBank/DDBJ whole genome shotgun (WGS) entry which is preliminary data.</text>
</comment>
<gene>
    <name evidence="3" type="ORF">V1264_019831</name>
</gene>
<accession>A0AAN9GBG1</accession>
<dbReference type="EMBL" id="JBAMIC010000010">
    <property type="protein sequence ID" value="KAK7101449.1"/>
    <property type="molecule type" value="Genomic_DNA"/>
</dbReference>
<dbReference type="Proteomes" id="UP001374579">
    <property type="component" value="Unassembled WGS sequence"/>
</dbReference>
<sequence>MWVFRATVGSYPEWKCYGSYLKLKLFYFIVSACDDELYGTMCTMSCSPGCARCDQQSGNCTTCTSNSNLAFPGCTECEDGYYKQTAPPCIQCPGTCDNNSSCDKTTGHCQQCPPGKKGDTCNEEKTANQNDNLVVPMVSSVIGAGVIIAIAVVGSVCWYRRSRGGPAAKHGTRSPVNEPGNALGDNGTASLGRQPPSSSSPQEDAAYYEISDTAKTHEMQEVENNYDALHPYSNDDADRQPYSQIKSHPSDVTKPSANAAYVNTAFHNIRGTNNM</sequence>
<protein>
    <submittedName>
        <fullName evidence="3">Uncharacterized protein</fullName>
    </submittedName>
</protein>
<evidence type="ECO:0000256" key="1">
    <source>
        <dbReference type="SAM" id="MobiDB-lite"/>
    </source>
</evidence>
<proteinExistence type="predicted"/>
<evidence type="ECO:0000313" key="4">
    <source>
        <dbReference type="Proteomes" id="UP001374579"/>
    </source>
</evidence>
<dbReference type="AlphaFoldDB" id="A0AAN9GBG1"/>
<feature type="region of interest" description="Disordered" evidence="1">
    <location>
        <begin position="164"/>
        <end position="205"/>
    </location>
</feature>
<keyword evidence="2" id="KW-0812">Transmembrane</keyword>
<evidence type="ECO:0000256" key="2">
    <source>
        <dbReference type="SAM" id="Phobius"/>
    </source>
</evidence>